<dbReference type="InterPro" id="IPR007044">
    <property type="entry name" value="Cyclodeamin/CycHdrlase"/>
</dbReference>
<feature type="transmembrane region" description="Helical" evidence="1">
    <location>
        <begin position="20"/>
        <end position="37"/>
    </location>
</feature>
<evidence type="ECO:0000313" key="4">
    <source>
        <dbReference type="Proteomes" id="UP000192315"/>
    </source>
</evidence>
<evidence type="ECO:0000313" key="3">
    <source>
        <dbReference type="EMBL" id="SMD31104.1"/>
    </source>
</evidence>
<accession>A0A8G2FX59</accession>
<proteinExistence type="predicted"/>
<keyword evidence="4" id="KW-1185">Reference proteome</keyword>
<dbReference type="AlphaFoldDB" id="A0A8G2FX59"/>
<comment type="caution">
    <text evidence="3">The sequence shown here is derived from an EMBL/GenBank/DDBJ whole genome shotgun (WGS) entry which is preliminary data.</text>
</comment>
<sequence>MDFEDYINSLKSDSPAPGGGSAAALVAIESSALNIMVSRFSMKKRFKGIEPEIKRIIERSELYINDLYNLRIEDEKTFLNIMNDIKMGVRNSENIIKNLRVSWHLIYISMKNMENSIFLAKYGNKNLISDALSSFYFSFAAAKTSFYNIKENIKAMDNSFEEDLKLLVIKDIINDLKLQMCLIEKNLK</sequence>
<reference evidence="3 4" key="1">
    <citation type="submission" date="2017-04" db="EMBL/GenBank/DDBJ databases">
        <authorList>
            <person name="Varghese N."/>
            <person name="Submissions S."/>
        </authorList>
    </citation>
    <scope>NUCLEOTIDE SEQUENCE [LARGE SCALE GENOMIC DNA]</scope>
    <source>
        <strain evidence="3 4">DSM 9789</strain>
    </source>
</reference>
<dbReference type="RefSeq" id="WP_084272874.1">
    <property type="nucleotide sequence ID" value="NZ_FWYE01000002.1"/>
</dbReference>
<dbReference type="Pfam" id="PF04961">
    <property type="entry name" value="FTCD_C"/>
    <property type="match status" value="1"/>
</dbReference>
<dbReference type="EMBL" id="FWYE01000002">
    <property type="protein sequence ID" value="SMD31104.1"/>
    <property type="molecule type" value="Genomic_DNA"/>
</dbReference>
<dbReference type="Proteomes" id="UP000192315">
    <property type="component" value="Unassembled WGS sequence"/>
</dbReference>
<protein>
    <submittedName>
        <fullName evidence="3">Formimidoyltetrahydrofolate cyclodeaminase</fullName>
    </submittedName>
</protein>
<gene>
    <name evidence="3" type="ORF">SAMN02745355_1024</name>
</gene>
<name>A0A8G2FX59_PICTO</name>
<dbReference type="SUPFAM" id="SSF101262">
    <property type="entry name" value="Methenyltetrahydrofolate cyclohydrolase-like"/>
    <property type="match status" value="1"/>
</dbReference>
<dbReference type="InterPro" id="IPR036178">
    <property type="entry name" value="Formintransfe-cycloase-like_sf"/>
</dbReference>
<evidence type="ECO:0000259" key="2">
    <source>
        <dbReference type="Pfam" id="PF04961"/>
    </source>
</evidence>
<dbReference type="Gene3D" id="1.20.120.680">
    <property type="entry name" value="Formiminotetrahydrofolate cyclodeaminase monomer, up-and-down helical bundle"/>
    <property type="match status" value="1"/>
</dbReference>
<keyword evidence="1" id="KW-0812">Transmembrane</keyword>
<keyword evidence="1" id="KW-1133">Transmembrane helix</keyword>
<feature type="domain" description="Cyclodeaminase/cyclohydrolase" evidence="2">
    <location>
        <begin position="4"/>
        <end position="163"/>
    </location>
</feature>
<dbReference type="GO" id="GO:0003824">
    <property type="term" value="F:catalytic activity"/>
    <property type="evidence" value="ECO:0007669"/>
    <property type="project" value="InterPro"/>
</dbReference>
<organism evidence="3 4">
    <name type="scientific">Picrophilus torridus (strain ATCC 700027 / DSM 9790 / JCM 10055 / NBRC 100828 / KAW 2/3)</name>
    <dbReference type="NCBI Taxonomy" id="1122961"/>
    <lineage>
        <taxon>Archaea</taxon>
        <taxon>Methanobacteriati</taxon>
        <taxon>Thermoplasmatota</taxon>
        <taxon>Thermoplasmata</taxon>
        <taxon>Thermoplasmatales</taxon>
        <taxon>Picrophilaceae</taxon>
        <taxon>Picrophilus</taxon>
    </lineage>
</organism>
<keyword evidence="1" id="KW-0472">Membrane</keyword>
<evidence type="ECO:0000256" key="1">
    <source>
        <dbReference type="SAM" id="Phobius"/>
    </source>
</evidence>